<dbReference type="EMBL" id="SMJZ01000032">
    <property type="protein sequence ID" value="TDC08068.1"/>
    <property type="molecule type" value="Genomic_DNA"/>
</dbReference>
<dbReference type="InterPro" id="IPR010982">
    <property type="entry name" value="Lambda_DNA-bd_dom_sf"/>
</dbReference>
<dbReference type="RefSeq" id="WP_132332398.1">
    <property type="nucleotide sequence ID" value="NZ_SMJZ01000032.1"/>
</dbReference>
<dbReference type="SUPFAM" id="SSF48452">
    <property type="entry name" value="TPR-like"/>
    <property type="match status" value="1"/>
</dbReference>
<evidence type="ECO:0000259" key="2">
    <source>
        <dbReference type="PROSITE" id="PS50943"/>
    </source>
</evidence>
<protein>
    <submittedName>
        <fullName evidence="3">XRE family transcriptional regulator</fullName>
    </submittedName>
</protein>
<gene>
    <name evidence="3" type="ORF">E1267_11385</name>
</gene>
<evidence type="ECO:0000256" key="1">
    <source>
        <dbReference type="SAM" id="MobiDB-lite"/>
    </source>
</evidence>
<organism evidence="3 4">
    <name type="scientific">Nonomuraea longispora</name>
    <dbReference type="NCBI Taxonomy" id="1848320"/>
    <lineage>
        <taxon>Bacteria</taxon>
        <taxon>Bacillati</taxon>
        <taxon>Actinomycetota</taxon>
        <taxon>Actinomycetes</taxon>
        <taxon>Streptosporangiales</taxon>
        <taxon>Streptosporangiaceae</taxon>
        <taxon>Nonomuraea</taxon>
    </lineage>
</organism>
<proteinExistence type="predicted"/>
<feature type="region of interest" description="Disordered" evidence="1">
    <location>
        <begin position="98"/>
        <end position="117"/>
    </location>
</feature>
<dbReference type="Proteomes" id="UP000295157">
    <property type="component" value="Unassembled WGS sequence"/>
</dbReference>
<comment type="caution">
    <text evidence="3">The sequence shown here is derived from an EMBL/GenBank/DDBJ whole genome shotgun (WGS) entry which is preliminary data.</text>
</comment>
<keyword evidence="4" id="KW-1185">Reference proteome</keyword>
<name>A0A4R4NFS4_9ACTN</name>
<dbReference type="OrthoDB" id="3213425at2"/>
<dbReference type="GO" id="GO:0003677">
    <property type="term" value="F:DNA binding"/>
    <property type="evidence" value="ECO:0007669"/>
    <property type="project" value="InterPro"/>
</dbReference>
<evidence type="ECO:0000313" key="3">
    <source>
        <dbReference type="EMBL" id="TDC08068.1"/>
    </source>
</evidence>
<dbReference type="Pfam" id="PF13560">
    <property type="entry name" value="HTH_31"/>
    <property type="match status" value="1"/>
</dbReference>
<dbReference type="PROSITE" id="PS50943">
    <property type="entry name" value="HTH_CROC1"/>
    <property type="match status" value="1"/>
</dbReference>
<dbReference type="SUPFAM" id="SSF47413">
    <property type="entry name" value="lambda repressor-like DNA-binding domains"/>
    <property type="match status" value="1"/>
</dbReference>
<dbReference type="AlphaFoldDB" id="A0A4R4NFS4"/>
<dbReference type="Gene3D" id="1.10.260.40">
    <property type="entry name" value="lambda repressor-like DNA-binding domains"/>
    <property type="match status" value="1"/>
</dbReference>
<accession>A0A4R4NFS4</accession>
<feature type="domain" description="HTH cro/C1-type" evidence="2">
    <location>
        <begin position="33"/>
        <end position="93"/>
    </location>
</feature>
<feature type="region of interest" description="Disordered" evidence="1">
    <location>
        <begin position="1"/>
        <end position="28"/>
    </location>
</feature>
<dbReference type="InterPro" id="IPR011990">
    <property type="entry name" value="TPR-like_helical_dom_sf"/>
</dbReference>
<reference evidence="3 4" key="1">
    <citation type="submission" date="2019-02" db="EMBL/GenBank/DDBJ databases">
        <title>Draft genome sequences of novel Actinobacteria.</title>
        <authorList>
            <person name="Sahin N."/>
            <person name="Ay H."/>
            <person name="Saygin H."/>
        </authorList>
    </citation>
    <scope>NUCLEOTIDE SEQUENCE [LARGE SCALE GENOMIC DNA]</scope>
    <source>
        <strain evidence="3 4">KC201</strain>
    </source>
</reference>
<dbReference type="InterPro" id="IPR001387">
    <property type="entry name" value="Cro/C1-type_HTH"/>
</dbReference>
<evidence type="ECO:0000313" key="4">
    <source>
        <dbReference type="Proteomes" id="UP000295157"/>
    </source>
</evidence>
<dbReference type="CDD" id="cd00093">
    <property type="entry name" value="HTH_XRE"/>
    <property type="match status" value="1"/>
</dbReference>
<sequence length="481" mass="52383">MEGHTERAHTVPTRRPKRDRQVEAPPLPLPDLLKHLRHAAKMTQQQMAEQLCAMTGTWTLTRFEIGRWEQGRVRPTSWLPALAEVLNVDLNVLEKAPDRADKKTRSKQAAPDPYTGLSNEAEQVGEVLRRTFLQSGIAVAVMPAMSTHQDRRVIQALNVVGSAHIGRVLDGLGELIDHYAQTICSLPPAEVYDELLTVRSYTSGIMDQVRHAPARTDLVLATGRLSHLLAVAACDMGEHAAARVWCSDAERRSREAGHPELEAWSTLTKAMIAWYQGQPRHSATLSARGQELVQCGTVVYAKLASQEMRAAAMAGDVDGMTRARRQASTAVAALPADAPTTGALSIALSEDPPYTATSLLFAGRYREAVTVTNRVIEIVYQPEARQRGEHPSGYARSLLILALAQAALGRLDESVAAGHAALSGSRPAWPTMVLAGKLDKVLAQRFADAHQVAEYHACYLGAITTSAAHQLQLSHAVEDRE</sequence>